<dbReference type="EMBL" id="CP022605">
    <property type="protein sequence ID" value="ASV88258.1"/>
    <property type="molecule type" value="Genomic_DNA"/>
</dbReference>
<name>A0A248UNK1_9HYPH</name>
<accession>A0A248UNK1</accession>
<dbReference type="RefSeq" id="WP_244923341.1">
    <property type="nucleotide sequence ID" value="NZ_CP022605.1"/>
</dbReference>
<evidence type="ECO:0000313" key="2">
    <source>
        <dbReference type="EMBL" id="ASV88258.1"/>
    </source>
</evidence>
<dbReference type="InterPro" id="IPR058575">
    <property type="entry name" value="NTP_transf_8_dom"/>
</dbReference>
<reference evidence="2 3" key="1">
    <citation type="submission" date="2017-07" db="EMBL/GenBank/DDBJ databases">
        <title>Phylogenetic study on the rhizospheric bacterium Ochrobactrum sp. A44.</title>
        <authorList>
            <person name="Krzyzanowska D.M."/>
            <person name="Ossowicki A."/>
            <person name="Rajewska M."/>
            <person name="Maciag T."/>
            <person name="Kaczynski Z."/>
            <person name="Czerwicka M."/>
            <person name="Jafra S."/>
        </authorList>
    </citation>
    <scope>NUCLEOTIDE SEQUENCE [LARGE SCALE GENOMIC DNA]</scope>
    <source>
        <strain evidence="2 3">A44</strain>
        <plasmid evidence="2 3">unnamed1</plasmid>
    </source>
</reference>
<geneLocation type="plasmid" evidence="2 3">
    <name>unnamed1</name>
</geneLocation>
<dbReference type="Pfam" id="PF12281">
    <property type="entry name" value="NTP_transf_8"/>
    <property type="match status" value="1"/>
</dbReference>
<evidence type="ECO:0000313" key="3">
    <source>
        <dbReference type="Proteomes" id="UP000215256"/>
    </source>
</evidence>
<organism evidence="2 3">
    <name type="scientific">Ochrobactrum quorumnocens</name>
    <dbReference type="NCBI Taxonomy" id="271865"/>
    <lineage>
        <taxon>Bacteria</taxon>
        <taxon>Pseudomonadati</taxon>
        <taxon>Pseudomonadota</taxon>
        <taxon>Alphaproteobacteria</taxon>
        <taxon>Hyphomicrobiales</taxon>
        <taxon>Brucellaceae</taxon>
        <taxon>Brucella/Ochrobactrum group</taxon>
        <taxon>Ochrobactrum</taxon>
    </lineage>
</organism>
<dbReference type="AlphaFoldDB" id="A0A248UNK1"/>
<keyword evidence="2" id="KW-0614">Plasmid</keyword>
<proteinExistence type="predicted"/>
<evidence type="ECO:0000259" key="1">
    <source>
        <dbReference type="Pfam" id="PF12281"/>
    </source>
</evidence>
<feature type="domain" description="Nucleotidyltransferase-like" evidence="1">
    <location>
        <begin position="2"/>
        <end position="26"/>
    </location>
</feature>
<dbReference type="Proteomes" id="UP000215256">
    <property type="component" value="Plasmid unnamed1"/>
</dbReference>
<dbReference type="KEGG" id="och:CES85_3640"/>
<gene>
    <name evidence="2" type="ORF">CES85_3640</name>
</gene>
<protein>
    <recommendedName>
        <fullName evidence="1">Nucleotidyltransferase-like domain-containing protein</fullName>
    </recommendedName>
</protein>
<sequence>MLHKSGVPVTIQAPERFAMHKMIVSTCWRRDATGILEP</sequence>